<proteinExistence type="predicted"/>
<name>A0A0F9FXA3_9ZZZZ</name>
<evidence type="ECO:0008006" key="2">
    <source>
        <dbReference type="Google" id="ProtNLM"/>
    </source>
</evidence>
<comment type="caution">
    <text evidence="1">The sequence shown here is derived from an EMBL/GenBank/DDBJ whole genome shotgun (WGS) entry which is preliminary data.</text>
</comment>
<dbReference type="AlphaFoldDB" id="A0A0F9FXA3"/>
<dbReference type="EMBL" id="LAZR01019839">
    <property type="protein sequence ID" value="KKL91049.1"/>
    <property type="molecule type" value="Genomic_DNA"/>
</dbReference>
<organism evidence="1">
    <name type="scientific">marine sediment metagenome</name>
    <dbReference type="NCBI Taxonomy" id="412755"/>
    <lineage>
        <taxon>unclassified sequences</taxon>
        <taxon>metagenomes</taxon>
        <taxon>ecological metagenomes</taxon>
    </lineage>
</organism>
<evidence type="ECO:0000313" key="1">
    <source>
        <dbReference type="EMBL" id="KKL91049.1"/>
    </source>
</evidence>
<reference evidence="1" key="1">
    <citation type="journal article" date="2015" name="Nature">
        <title>Complex archaea that bridge the gap between prokaryotes and eukaryotes.</title>
        <authorList>
            <person name="Spang A."/>
            <person name="Saw J.H."/>
            <person name="Jorgensen S.L."/>
            <person name="Zaremba-Niedzwiedzka K."/>
            <person name="Martijn J."/>
            <person name="Lind A.E."/>
            <person name="van Eijk R."/>
            <person name="Schleper C."/>
            <person name="Guy L."/>
            <person name="Ettema T.J."/>
        </authorList>
    </citation>
    <scope>NUCLEOTIDE SEQUENCE</scope>
</reference>
<feature type="non-terminal residue" evidence="1">
    <location>
        <position position="1"/>
    </location>
</feature>
<protein>
    <recommendedName>
        <fullName evidence="2">Terminase</fullName>
    </recommendedName>
</protein>
<dbReference type="Gene3D" id="3.30.420.280">
    <property type="match status" value="1"/>
</dbReference>
<sequence>DIDVMRYRWGIWTAFEGQIFTELVKSLQGYADFPIPPEWERFCVFDWGFARPFSVGWYAVDYDGVIFRYREWYGSRRANGMQSDHWDEGIKMQAWEVARGILKIERDAGEKIKRRVADASIWGKHPEFRKQEARGPTINDDFIAEGVYFTKSDRDRDAGKLQVHKRLKPIIELDKETGEIVSQSAMLMIAHSCNSFWRTMALLCEDPKNPDDVNTKQEDHIYDEVRYACMSRPLSPKAVERIPADSFQATRTRLIRARKYARSHGCTVDQAYGRTR</sequence>
<accession>A0A0F9FXA3</accession>
<gene>
    <name evidence="1" type="ORF">LCGC14_1898590</name>
</gene>